<keyword evidence="1" id="KW-0732">Signal</keyword>
<dbReference type="OrthoDB" id="10615962at2759"/>
<dbReference type="Proteomes" id="UP000224634">
    <property type="component" value="Unassembled WGS sequence"/>
</dbReference>
<proteinExistence type="predicted"/>
<gene>
    <name evidence="2" type="ORF">AJ80_04784</name>
</gene>
<name>A0A2B7Y035_POLH7</name>
<evidence type="ECO:0000313" key="2">
    <source>
        <dbReference type="EMBL" id="PGH17414.1"/>
    </source>
</evidence>
<accession>A0A2B7Y035</accession>
<keyword evidence="3" id="KW-1185">Reference proteome</keyword>
<dbReference type="AlphaFoldDB" id="A0A2B7Y035"/>
<protein>
    <recommendedName>
        <fullName evidence="4">Cyanovirin-N domain-containing protein</fullName>
    </recommendedName>
</protein>
<organism evidence="2 3">
    <name type="scientific">Polytolypa hystricis (strain UAMH7299)</name>
    <dbReference type="NCBI Taxonomy" id="1447883"/>
    <lineage>
        <taxon>Eukaryota</taxon>
        <taxon>Fungi</taxon>
        <taxon>Dikarya</taxon>
        <taxon>Ascomycota</taxon>
        <taxon>Pezizomycotina</taxon>
        <taxon>Eurotiomycetes</taxon>
        <taxon>Eurotiomycetidae</taxon>
        <taxon>Onygenales</taxon>
        <taxon>Onygenales incertae sedis</taxon>
        <taxon>Polytolypa</taxon>
    </lineage>
</organism>
<evidence type="ECO:0000256" key="1">
    <source>
        <dbReference type="SAM" id="SignalP"/>
    </source>
</evidence>
<evidence type="ECO:0008006" key="4">
    <source>
        <dbReference type="Google" id="ProtNLM"/>
    </source>
</evidence>
<comment type="caution">
    <text evidence="2">The sequence shown here is derived from an EMBL/GenBank/DDBJ whole genome shotgun (WGS) entry which is preliminary data.</text>
</comment>
<dbReference type="EMBL" id="PDNA01000064">
    <property type="protein sequence ID" value="PGH17414.1"/>
    <property type="molecule type" value="Genomic_DNA"/>
</dbReference>
<reference evidence="2 3" key="1">
    <citation type="submission" date="2017-10" db="EMBL/GenBank/DDBJ databases">
        <title>Comparative genomics in systemic dimorphic fungi from Ajellomycetaceae.</title>
        <authorList>
            <person name="Munoz J.F."/>
            <person name="Mcewen J.G."/>
            <person name="Clay O.K."/>
            <person name="Cuomo C.A."/>
        </authorList>
    </citation>
    <scope>NUCLEOTIDE SEQUENCE [LARGE SCALE GENOMIC DNA]</scope>
    <source>
        <strain evidence="2 3">UAMH7299</strain>
    </source>
</reference>
<sequence length="149" mass="15940">MRFIPIITLALAACAAAQQLNQGETCPTNKQCETRCGSGEYQVVSDDAGVHFSCTNDNKANQPIHMCAKCTLEIDAVRLDRFYDKELARACDSGNSASGKILKCVTSRKEDFEGACRAATDHKGRSVGGKAEFSEPTTLEAARQACSAA</sequence>
<feature type="chain" id="PRO_5013016143" description="Cyanovirin-N domain-containing protein" evidence="1">
    <location>
        <begin position="18"/>
        <end position="149"/>
    </location>
</feature>
<evidence type="ECO:0000313" key="3">
    <source>
        <dbReference type="Proteomes" id="UP000224634"/>
    </source>
</evidence>
<feature type="signal peptide" evidence="1">
    <location>
        <begin position="1"/>
        <end position="17"/>
    </location>
</feature>